<gene>
    <name evidence="4" type="ORF">BCR33DRAFT_428144</name>
</gene>
<evidence type="ECO:0000256" key="2">
    <source>
        <dbReference type="ARBA" id="ARBA00022679"/>
    </source>
</evidence>
<dbReference type="Pfam" id="PF22624">
    <property type="entry name" value="AASDHPPT_N"/>
    <property type="match status" value="1"/>
</dbReference>
<evidence type="ECO:0000313" key="4">
    <source>
        <dbReference type="EMBL" id="ORY38705.1"/>
    </source>
</evidence>
<dbReference type="EMBL" id="MCGO01000043">
    <property type="protein sequence ID" value="ORY38705.1"/>
    <property type="molecule type" value="Genomic_DNA"/>
</dbReference>
<dbReference type="EC" id="2.7.8.7" evidence="1"/>
<feature type="domain" description="4'-phosphopantetheinyl transferase N-terminal" evidence="3">
    <location>
        <begin position="14"/>
        <end position="78"/>
    </location>
</feature>
<dbReference type="InterPro" id="IPR050559">
    <property type="entry name" value="P-Pant_transferase_sf"/>
</dbReference>
<dbReference type="OrthoDB" id="26719at2759"/>
<dbReference type="AlphaFoldDB" id="A0A1Y2BX76"/>
<dbReference type="GO" id="GO:0000287">
    <property type="term" value="F:magnesium ion binding"/>
    <property type="evidence" value="ECO:0007669"/>
    <property type="project" value="InterPro"/>
</dbReference>
<dbReference type="GO" id="GO:0019878">
    <property type="term" value="P:lysine biosynthetic process via aminoadipic acid"/>
    <property type="evidence" value="ECO:0007669"/>
    <property type="project" value="TreeGrafter"/>
</dbReference>
<sequence>MWGNGTQLQQSFKFALSASTLRSNEDHAVSFHADRKRATATCLLIRLMIQALIPSINVKDIEIDRTEFGRPFLKHPSPLMVGLQRKSSWDFCIVVGCIGSRVGIDVMKVELNPTETVDNFLSIFQDYQVTPAEWRSINSCNWGPRPGWASFIRFSGCGV</sequence>
<dbReference type="SUPFAM" id="SSF56214">
    <property type="entry name" value="4'-phosphopantetheinyl transferase"/>
    <property type="match status" value="1"/>
</dbReference>
<organism evidence="4 5">
    <name type="scientific">Rhizoclosmatium globosum</name>
    <dbReference type="NCBI Taxonomy" id="329046"/>
    <lineage>
        <taxon>Eukaryota</taxon>
        <taxon>Fungi</taxon>
        <taxon>Fungi incertae sedis</taxon>
        <taxon>Chytridiomycota</taxon>
        <taxon>Chytridiomycota incertae sedis</taxon>
        <taxon>Chytridiomycetes</taxon>
        <taxon>Chytridiales</taxon>
        <taxon>Chytriomycetaceae</taxon>
        <taxon>Rhizoclosmatium</taxon>
    </lineage>
</organism>
<dbReference type="InterPro" id="IPR055066">
    <property type="entry name" value="AASDHPPT_N"/>
</dbReference>
<evidence type="ECO:0000259" key="3">
    <source>
        <dbReference type="Pfam" id="PF22624"/>
    </source>
</evidence>
<keyword evidence="5" id="KW-1185">Reference proteome</keyword>
<keyword evidence="2" id="KW-0808">Transferase</keyword>
<dbReference type="PANTHER" id="PTHR12215">
    <property type="entry name" value="PHOSPHOPANTETHEINE TRANSFERASE"/>
    <property type="match status" value="1"/>
</dbReference>
<dbReference type="GO" id="GO:0005829">
    <property type="term" value="C:cytosol"/>
    <property type="evidence" value="ECO:0007669"/>
    <property type="project" value="TreeGrafter"/>
</dbReference>
<accession>A0A1Y2BX76</accession>
<evidence type="ECO:0000256" key="1">
    <source>
        <dbReference type="ARBA" id="ARBA00013172"/>
    </source>
</evidence>
<proteinExistence type="predicted"/>
<dbReference type="InterPro" id="IPR037143">
    <property type="entry name" value="4-PPantetheinyl_Trfase_dom_sf"/>
</dbReference>
<dbReference type="Proteomes" id="UP000193642">
    <property type="component" value="Unassembled WGS sequence"/>
</dbReference>
<name>A0A1Y2BX76_9FUNG</name>
<protein>
    <recommendedName>
        <fullName evidence="1">holo-[acyl-carrier-protein] synthase</fullName>
        <ecNumber evidence="1">2.7.8.7</ecNumber>
    </recommendedName>
</protein>
<comment type="caution">
    <text evidence="4">The sequence shown here is derived from an EMBL/GenBank/DDBJ whole genome shotgun (WGS) entry which is preliminary data.</text>
</comment>
<dbReference type="PANTHER" id="PTHR12215:SF10">
    <property type="entry name" value="L-AMINOADIPATE-SEMIALDEHYDE DEHYDROGENASE-PHOSPHOPANTETHEINYL TRANSFERASE"/>
    <property type="match status" value="1"/>
</dbReference>
<dbReference type="GO" id="GO:0008897">
    <property type="term" value="F:holo-[acyl-carrier-protein] synthase activity"/>
    <property type="evidence" value="ECO:0007669"/>
    <property type="project" value="UniProtKB-EC"/>
</dbReference>
<evidence type="ECO:0000313" key="5">
    <source>
        <dbReference type="Proteomes" id="UP000193642"/>
    </source>
</evidence>
<dbReference type="Gene3D" id="3.90.470.20">
    <property type="entry name" value="4'-phosphopantetheinyl transferase domain"/>
    <property type="match status" value="1"/>
</dbReference>
<reference evidence="4 5" key="1">
    <citation type="submission" date="2016-07" db="EMBL/GenBank/DDBJ databases">
        <title>Pervasive Adenine N6-methylation of Active Genes in Fungi.</title>
        <authorList>
            <consortium name="DOE Joint Genome Institute"/>
            <person name="Mondo S.J."/>
            <person name="Dannebaum R.O."/>
            <person name="Kuo R.C."/>
            <person name="Labutti K."/>
            <person name="Haridas S."/>
            <person name="Kuo A."/>
            <person name="Salamov A."/>
            <person name="Ahrendt S.R."/>
            <person name="Lipzen A."/>
            <person name="Sullivan W."/>
            <person name="Andreopoulos W.B."/>
            <person name="Clum A."/>
            <person name="Lindquist E."/>
            <person name="Daum C."/>
            <person name="Ramamoorthy G.K."/>
            <person name="Gryganskyi A."/>
            <person name="Culley D."/>
            <person name="Magnuson J.K."/>
            <person name="James T.Y."/>
            <person name="O'Malley M.A."/>
            <person name="Stajich J.E."/>
            <person name="Spatafora J.W."/>
            <person name="Visel A."/>
            <person name="Grigoriev I.V."/>
        </authorList>
    </citation>
    <scope>NUCLEOTIDE SEQUENCE [LARGE SCALE GENOMIC DNA]</scope>
    <source>
        <strain evidence="4 5">JEL800</strain>
    </source>
</reference>